<dbReference type="AlphaFoldDB" id="A0A0D2GHV5"/>
<dbReference type="InterPro" id="IPR036514">
    <property type="entry name" value="SGNH_hydro_sf"/>
</dbReference>
<comment type="caution">
    <text evidence="2">The sequence shown here is derived from an EMBL/GenBank/DDBJ whole genome shotgun (WGS) entry which is preliminary data.</text>
</comment>
<reference evidence="2 3" key="1">
    <citation type="submission" date="2013-11" db="EMBL/GenBank/DDBJ databases">
        <title>Metagenomic analysis of a methanogenic consortium involved in long chain n-alkane degradation.</title>
        <authorList>
            <person name="Davidova I.A."/>
            <person name="Callaghan A.V."/>
            <person name="Wawrik B."/>
            <person name="Pruitt S."/>
            <person name="Marks C."/>
            <person name="Duncan K.E."/>
            <person name="Suflita J.M."/>
        </authorList>
    </citation>
    <scope>NUCLEOTIDE SEQUENCE [LARGE SCALE GENOMIC DNA]</scope>
    <source>
        <strain evidence="2 3">SPR</strain>
    </source>
</reference>
<name>A0A0D2GHV5_9BACT</name>
<dbReference type="GO" id="GO:0016788">
    <property type="term" value="F:hydrolase activity, acting on ester bonds"/>
    <property type="evidence" value="ECO:0007669"/>
    <property type="project" value="UniProtKB-ARBA"/>
</dbReference>
<accession>A0A0D2GHV5</accession>
<protein>
    <recommendedName>
        <fullName evidence="4">SGNH hydrolase-type esterase domain-containing protein</fullName>
    </recommendedName>
</protein>
<keyword evidence="1" id="KW-0812">Transmembrane</keyword>
<keyword evidence="3" id="KW-1185">Reference proteome</keyword>
<dbReference type="EMBL" id="AZAC01000011">
    <property type="protein sequence ID" value="KIX14437.1"/>
    <property type="molecule type" value="Genomic_DNA"/>
</dbReference>
<evidence type="ECO:0008006" key="4">
    <source>
        <dbReference type="Google" id="ProtNLM"/>
    </source>
</evidence>
<dbReference type="STRING" id="1429043.X474_09950"/>
<keyword evidence="1" id="KW-0472">Membrane</keyword>
<dbReference type="RefSeq" id="WP_044348211.1">
    <property type="nucleotide sequence ID" value="NZ_AZAC01000011.1"/>
</dbReference>
<dbReference type="Proteomes" id="UP000032233">
    <property type="component" value="Unassembled WGS sequence"/>
</dbReference>
<dbReference type="SUPFAM" id="SSF52266">
    <property type="entry name" value="SGNH hydrolase"/>
    <property type="match status" value="1"/>
</dbReference>
<organism evidence="2 3">
    <name type="scientific">Dethiosulfatarculus sandiegensis</name>
    <dbReference type="NCBI Taxonomy" id="1429043"/>
    <lineage>
        <taxon>Bacteria</taxon>
        <taxon>Pseudomonadati</taxon>
        <taxon>Thermodesulfobacteriota</taxon>
        <taxon>Desulfarculia</taxon>
        <taxon>Desulfarculales</taxon>
        <taxon>Desulfarculaceae</taxon>
        <taxon>Dethiosulfatarculus</taxon>
    </lineage>
</organism>
<feature type="transmembrane region" description="Helical" evidence="1">
    <location>
        <begin position="12"/>
        <end position="36"/>
    </location>
</feature>
<evidence type="ECO:0000313" key="3">
    <source>
        <dbReference type="Proteomes" id="UP000032233"/>
    </source>
</evidence>
<gene>
    <name evidence="2" type="ORF">X474_09950</name>
</gene>
<dbReference type="OrthoDB" id="7056470at2"/>
<evidence type="ECO:0000313" key="2">
    <source>
        <dbReference type="EMBL" id="KIX14437.1"/>
    </source>
</evidence>
<evidence type="ECO:0000256" key="1">
    <source>
        <dbReference type="SAM" id="Phobius"/>
    </source>
</evidence>
<dbReference type="Gene3D" id="3.40.50.1110">
    <property type="entry name" value="SGNH hydrolase"/>
    <property type="match status" value="1"/>
</dbReference>
<sequence length="245" mass="28104">MGEKKKAFTNTALLICSVIVALVLFDLALMPFNLVFNSTNLTQLYFEDPTKEQFQTISQEQFKQWSQPDPILGYLPRMGEKYAYSNLGTQHNSFALKKPAQVKRILMMGDSIAAIGFLGKALAQLAPGKNQIWNGGIFVYSTFQEVNFFERYLRKINPDLVVLEFCLNDFDGTPIILKSQKEETLVAKMYLGSNFFSPWLFRHSTIYRIWLSVKKSLFHRPGLEEEVKNNLARLHQLSQQTVLSC</sequence>
<keyword evidence="1" id="KW-1133">Transmembrane helix</keyword>
<dbReference type="InParanoid" id="A0A0D2GHV5"/>
<proteinExistence type="predicted"/>